<name>A0A6J4EDA2_9PSED</name>
<evidence type="ECO:0000313" key="2">
    <source>
        <dbReference type="EMBL" id="GJN54045.1"/>
    </source>
</evidence>
<dbReference type="Proteomes" id="UP001054892">
    <property type="component" value="Unassembled WGS sequence"/>
</dbReference>
<keyword evidence="4" id="KW-1185">Reference proteome</keyword>
<gene>
    <name evidence="1" type="ORF">TUM18999_60080</name>
    <name evidence="2" type="ORF">TUM20286_37970</name>
</gene>
<evidence type="ECO:0000313" key="4">
    <source>
        <dbReference type="Proteomes" id="UP001054892"/>
    </source>
</evidence>
<protein>
    <submittedName>
        <fullName evidence="1">Uncharacterized protein</fullName>
    </submittedName>
</protein>
<dbReference type="Proteomes" id="UP000509383">
    <property type="component" value="Chromosome"/>
</dbReference>
<evidence type="ECO:0000313" key="3">
    <source>
        <dbReference type="Proteomes" id="UP000509383"/>
    </source>
</evidence>
<dbReference type="EMBL" id="AP023189">
    <property type="protein sequence ID" value="BCG27817.1"/>
    <property type="molecule type" value="Genomic_DNA"/>
</dbReference>
<dbReference type="AlphaFoldDB" id="A0A6J4EDA2"/>
<evidence type="ECO:0000313" key="1">
    <source>
        <dbReference type="EMBL" id="BCG27817.1"/>
    </source>
</evidence>
<accession>A0A6J4EDA2</accession>
<dbReference type="EMBL" id="BQKM01000009">
    <property type="protein sequence ID" value="GJN54045.1"/>
    <property type="molecule type" value="Genomic_DNA"/>
</dbReference>
<proteinExistence type="predicted"/>
<reference evidence="1 3" key="1">
    <citation type="submission" date="2020-05" db="EMBL/GenBank/DDBJ databases">
        <title>Characterization of novel class B3 metallo-beta-lactamase from novel Pseudomonas species.</title>
        <authorList>
            <person name="Yamada K."/>
            <person name="Aoki K."/>
            <person name="Ishii Y."/>
        </authorList>
    </citation>
    <scope>NUCLEOTIDE SEQUENCE [LARGE SCALE GENOMIC DNA]</scope>
    <source>
        <strain evidence="1 3">TUM18999</strain>
        <strain evidence="2 4">TUM20286</strain>
    </source>
</reference>
<dbReference type="KEGG" id="ptw:TUM18999_60080"/>
<organism evidence="1 3">
    <name type="scientific">Pseudomonas tohonis</name>
    <dbReference type="NCBI Taxonomy" id="2725477"/>
    <lineage>
        <taxon>Bacteria</taxon>
        <taxon>Pseudomonadati</taxon>
        <taxon>Pseudomonadota</taxon>
        <taxon>Gammaproteobacteria</taxon>
        <taxon>Pseudomonadales</taxon>
        <taxon>Pseudomonadaceae</taxon>
        <taxon>Pseudomonas</taxon>
    </lineage>
</organism>
<sequence>MTGKVQPMTDARKAAWENIKFRLTYAGQKVAFKVFEAYFLKGKEPNLRPMENDPIPLVYRLWLSPDQSTESWIEITRRFLAGPEAWTTHVSIEPTGDGQSWRELCKGLSWGWQIDRSLRDSYEILMQHASARHYDGATPYEGSDVVPPLGFMGGTEKKLYHFLTGRTPGSESLSYKGKKLFEPSSYFGHLFYYDSCLWLDGKIPTNPYCIYNYMGKHWFDSMNAAYMTEIETDQAIQFYLNCFLVLVARYPETGVDDQRAAYCHELRQLLDTGPLLEPLQTMWRQAKSNLARIDLNAYKQKDPFYIGEF</sequence>